<dbReference type="PANTHER" id="PTHR21660">
    <property type="entry name" value="THIOESTERASE SUPERFAMILY MEMBER-RELATED"/>
    <property type="match status" value="1"/>
</dbReference>
<evidence type="ECO:0000313" key="4">
    <source>
        <dbReference type="EMBL" id="SKB04520.1"/>
    </source>
</evidence>
<dbReference type="InterPro" id="IPR003736">
    <property type="entry name" value="PAAI_dom"/>
</dbReference>
<dbReference type="Pfam" id="PF03061">
    <property type="entry name" value="4HBT"/>
    <property type="match status" value="1"/>
</dbReference>
<dbReference type="OrthoDB" id="9813282at2"/>
<accession>A0A1T4YS17</accession>
<evidence type="ECO:0000259" key="3">
    <source>
        <dbReference type="Pfam" id="PF03061"/>
    </source>
</evidence>
<name>A0A1T4YS17_9ACTN</name>
<gene>
    <name evidence="4" type="ORF">SAMN06295964_0597</name>
</gene>
<dbReference type="NCBIfam" id="TIGR00369">
    <property type="entry name" value="unchar_dom_1"/>
    <property type="match status" value="1"/>
</dbReference>
<organism evidence="4 5">
    <name type="scientific">Aeromicrobium choanae</name>
    <dbReference type="NCBI Taxonomy" id="1736691"/>
    <lineage>
        <taxon>Bacteria</taxon>
        <taxon>Bacillati</taxon>
        <taxon>Actinomycetota</taxon>
        <taxon>Actinomycetes</taxon>
        <taxon>Propionibacteriales</taxon>
        <taxon>Nocardioidaceae</taxon>
        <taxon>Aeromicrobium</taxon>
    </lineage>
</organism>
<dbReference type="STRING" id="1736691.SAMN06295964_0597"/>
<feature type="domain" description="Thioesterase" evidence="3">
    <location>
        <begin position="72"/>
        <end position="149"/>
    </location>
</feature>
<dbReference type="RefSeq" id="WP_078698777.1">
    <property type="nucleotide sequence ID" value="NZ_LT796768.1"/>
</dbReference>
<dbReference type="EMBL" id="LT796768">
    <property type="protein sequence ID" value="SKB04520.1"/>
    <property type="molecule type" value="Genomic_DNA"/>
</dbReference>
<proteinExistence type="inferred from homology"/>
<dbReference type="InterPro" id="IPR029069">
    <property type="entry name" value="HotDog_dom_sf"/>
</dbReference>
<dbReference type="Gene3D" id="3.10.129.10">
    <property type="entry name" value="Hotdog Thioesterase"/>
    <property type="match status" value="1"/>
</dbReference>
<evidence type="ECO:0000256" key="2">
    <source>
        <dbReference type="ARBA" id="ARBA00022801"/>
    </source>
</evidence>
<evidence type="ECO:0000313" key="5">
    <source>
        <dbReference type="Proteomes" id="UP000191040"/>
    </source>
</evidence>
<dbReference type="InterPro" id="IPR006683">
    <property type="entry name" value="Thioestr_dom"/>
</dbReference>
<keyword evidence="2" id="KW-0378">Hydrolase</keyword>
<dbReference type="GO" id="GO:0047617">
    <property type="term" value="F:fatty acyl-CoA hydrolase activity"/>
    <property type="evidence" value="ECO:0007669"/>
    <property type="project" value="InterPro"/>
</dbReference>
<comment type="similarity">
    <text evidence="1">Belongs to the thioesterase PaaI family.</text>
</comment>
<protein>
    <submittedName>
        <fullName evidence="4">Uncharacterized domain 1-containing protein</fullName>
    </submittedName>
</protein>
<keyword evidence="5" id="KW-1185">Reference proteome</keyword>
<dbReference type="PANTHER" id="PTHR21660:SF1">
    <property type="entry name" value="ACYL-COENZYME A THIOESTERASE 13"/>
    <property type="match status" value="1"/>
</dbReference>
<dbReference type="AlphaFoldDB" id="A0A1T4YS17"/>
<dbReference type="InterPro" id="IPR039298">
    <property type="entry name" value="ACOT13"/>
</dbReference>
<evidence type="ECO:0000256" key="1">
    <source>
        <dbReference type="ARBA" id="ARBA00008324"/>
    </source>
</evidence>
<reference evidence="5" key="1">
    <citation type="submission" date="2017-02" db="EMBL/GenBank/DDBJ databases">
        <authorList>
            <person name="Varghese N."/>
            <person name="Submissions S."/>
        </authorList>
    </citation>
    <scope>NUCLEOTIDE SEQUENCE [LARGE SCALE GENOMIC DNA]</scope>
    <source>
        <strain evidence="5">9H-4</strain>
    </source>
</reference>
<dbReference type="Proteomes" id="UP000191040">
    <property type="component" value="Chromosome I"/>
</dbReference>
<dbReference type="SUPFAM" id="SSF54637">
    <property type="entry name" value="Thioesterase/thiol ester dehydrase-isomerase"/>
    <property type="match status" value="1"/>
</dbReference>
<sequence length="163" mass="17544">MSRERAYAWTDPKELAEAAQHHDGRDFFARLVKAELPAPPINATVGMSLVEAVDGRAVFELEPMEWHYNPIGTVHGGILATLADSALGCAVHSNLPEGAAYTSLDLTIKFTRPATIDSGLLRCEGRVVSMGRRTATAEAEITDPTGRVIARAIASCLIMRRGS</sequence>
<dbReference type="CDD" id="cd03443">
    <property type="entry name" value="PaaI_thioesterase"/>
    <property type="match status" value="1"/>
</dbReference>